<organism evidence="3 4">
    <name type="scientific">Flavihumibacter stibioxidans</name>
    <dbReference type="NCBI Taxonomy" id="1834163"/>
    <lineage>
        <taxon>Bacteria</taxon>
        <taxon>Pseudomonadati</taxon>
        <taxon>Bacteroidota</taxon>
        <taxon>Chitinophagia</taxon>
        <taxon>Chitinophagales</taxon>
        <taxon>Chitinophagaceae</taxon>
        <taxon>Flavihumibacter</taxon>
    </lineage>
</organism>
<dbReference type="InterPro" id="IPR050769">
    <property type="entry name" value="NAT_camello-type"/>
</dbReference>
<evidence type="ECO:0000259" key="2">
    <source>
        <dbReference type="PROSITE" id="PS51186"/>
    </source>
</evidence>
<comment type="caution">
    <text evidence="3">The sequence shown here is derived from an EMBL/GenBank/DDBJ whole genome shotgun (WGS) entry which is preliminary data.</text>
</comment>
<evidence type="ECO:0000313" key="3">
    <source>
        <dbReference type="EMBL" id="MBC6492415.1"/>
    </source>
</evidence>
<feature type="domain" description="N-acetyltransferase" evidence="2">
    <location>
        <begin position="7"/>
        <end position="140"/>
    </location>
</feature>
<name>A0ABR7MCF0_9BACT</name>
<dbReference type="Proteomes" id="UP000765802">
    <property type="component" value="Unassembled WGS sequence"/>
</dbReference>
<sequence length="156" mass="17495">MSLPADLVIQQLPEDATPPMDLLLMADPHKEEVQHYIMCSIVLQALINGKPVGVLALTPETKQVAEIRNIAVAPEWREKGIAGQLLKDAAALATRLGYNILQVCTGNSSIRPFQVYQQYGFELTDVRWNHFTLHYPEPIIEDGIVCRHQLVLTKQL</sequence>
<dbReference type="PANTHER" id="PTHR13947:SF37">
    <property type="entry name" value="LD18367P"/>
    <property type="match status" value="1"/>
</dbReference>
<protein>
    <recommendedName>
        <fullName evidence="2">N-acetyltransferase domain-containing protein</fullName>
    </recommendedName>
</protein>
<accession>A0ABR7MCF0</accession>
<reference evidence="3 4" key="1">
    <citation type="submission" date="2016-07" db="EMBL/GenBank/DDBJ databases">
        <title>Genome analysis of Flavihumibacter stibioxidans YS-17.</title>
        <authorList>
            <person name="Shi K."/>
            <person name="Han Y."/>
            <person name="Wang G."/>
        </authorList>
    </citation>
    <scope>NUCLEOTIDE SEQUENCE [LARGE SCALE GENOMIC DNA]</scope>
    <source>
        <strain evidence="3 4">YS-17</strain>
    </source>
</reference>
<dbReference type="InterPro" id="IPR000182">
    <property type="entry name" value="GNAT_dom"/>
</dbReference>
<dbReference type="CDD" id="cd04301">
    <property type="entry name" value="NAT_SF"/>
    <property type="match status" value="1"/>
</dbReference>
<gene>
    <name evidence="3" type="ORF">BC349_15245</name>
</gene>
<dbReference type="PROSITE" id="PS51186">
    <property type="entry name" value="GNAT"/>
    <property type="match status" value="1"/>
</dbReference>
<dbReference type="PANTHER" id="PTHR13947">
    <property type="entry name" value="GNAT FAMILY N-ACETYLTRANSFERASE"/>
    <property type="match status" value="1"/>
</dbReference>
<keyword evidence="1" id="KW-0808">Transferase</keyword>
<dbReference type="EMBL" id="MBUA01000028">
    <property type="protein sequence ID" value="MBC6492415.1"/>
    <property type="molecule type" value="Genomic_DNA"/>
</dbReference>
<dbReference type="SUPFAM" id="SSF55729">
    <property type="entry name" value="Acyl-CoA N-acyltransferases (Nat)"/>
    <property type="match status" value="1"/>
</dbReference>
<keyword evidence="4" id="KW-1185">Reference proteome</keyword>
<proteinExistence type="predicted"/>
<evidence type="ECO:0000313" key="4">
    <source>
        <dbReference type="Proteomes" id="UP000765802"/>
    </source>
</evidence>
<evidence type="ECO:0000256" key="1">
    <source>
        <dbReference type="ARBA" id="ARBA00022679"/>
    </source>
</evidence>
<dbReference type="InterPro" id="IPR016181">
    <property type="entry name" value="Acyl_CoA_acyltransferase"/>
</dbReference>
<dbReference type="Pfam" id="PF00583">
    <property type="entry name" value="Acetyltransf_1"/>
    <property type="match status" value="1"/>
</dbReference>
<dbReference type="Gene3D" id="3.40.630.30">
    <property type="match status" value="1"/>
</dbReference>